<dbReference type="InterPro" id="IPR059179">
    <property type="entry name" value="MLKL-like_MCAfunc"/>
</dbReference>
<dbReference type="STRING" id="92696.A0A4R0RH27"/>
<dbReference type="InterPro" id="IPR015943">
    <property type="entry name" value="WD40/YVTN_repeat-like_dom_sf"/>
</dbReference>
<feature type="compositionally biased region" description="Polar residues" evidence="2">
    <location>
        <begin position="68"/>
        <end position="83"/>
    </location>
</feature>
<feature type="compositionally biased region" description="Polar residues" evidence="2">
    <location>
        <begin position="106"/>
        <end position="117"/>
    </location>
</feature>
<gene>
    <name evidence="4" type="ORF">EIP91_008140</name>
</gene>
<dbReference type="Gene3D" id="2.130.10.10">
    <property type="entry name" value="YVTN repeat-like/Quinoprotein amine dehydrogenase"/>
    <property type="match status" value="2"/>
</dbReference>
<evidence type="ECO:0000256" key="1">
    <source>
        <dbReference type="ARBA" id="ARBA00022737"/>
    </source>
</evidence>
<dbReference type="PANTHER" id="PTHR10039">
    <property type="entry name" value="AMELOGENIN"/>
    <property type="match status" value="1"/>
</dbReference>
<name>A0A4R0RH27_9APHY</name>
<dbReference type="PANTHER" id="PTHR10039:SF14">
    <property type="entry name" value="NACHT DOMAIN-CONTAINING PROTEIN"/>
    <property type="match status" value="1"/>
</dbReference>
<keyword evidence="5" id="KW-1185">Reference proteome</keyword>
<proteinExistence type="predicted"/>
<reference evidence="4 5" key="1">
    <citation type="submission" date="2018-11" db="EMBL/GenBank/DDBJ databases">
        <title>Genome assembly of Steccherinum ochraceum LE-BIN_3174, the white-rot fungus of the Steccherinaceae family (The Residual Polyporoid clade, Polyporales, Basidiomycota).</title>
        <authorList>
            <person name="Fedorova T.V."/>
            <person name="Glazunova O.A."/>
            <person name="Landesman E.O."/>
            <person name="Moiseenko K.V."/>
            <person name="Psurtseva N.V."/>
            <person name="Savinova O.S."/>
            <person name="Shakhova N.V."/>
            <person name="Tyazhelova T.V."/>
            <person name="Vasina D.V."/>
        </authorList>
    </citation>
    <scope>NUCLEOTIDE SEQUENCE [LARGE SCALE GENOMIC DNA]</scope>
    <source>
        <strain evidence="4 5">LE-BIN_3174</strain>
    </source>
</reference>
<dbReference type="Pfam" id="PF24883">
    <property type="entry name" value="NPHP3_N"/>
    <property type="match status" value="1"/>
</dbReference>
<protein>
    <recommendedName>
        <fullName evidence="3">Nephrocystin 3-like N-terminal domain-containing protein</fullName>
    </recommendedName>
</protein>
<dbReference type="Gene3D" id="3.40.50.300">
    <property type="entry name" value="P-loop containing nucleotide triphosphate hydrolases"/>
    <property type="match status" value="1"/>
</dbReference>
<dbReference type="OrthoDB" id="3027122at2759"/>
<dbReference type="InterPro" id="IPR056884">
    <property type="entry name" value="NPHP3-like_N"/>
</dbReference>
<dbReference type="InterPro" id="IPR027417">
    <property type="entry name" value="P-loop_NTPase"/>
</dbReference>
<accession>A0A4R0RH27</accession>
<dbReference type="SUPFAM" id="SSF52540">
    <property type="entry name" value="P-loop containing nucleoside triphosphate hydrolases"/>
    <property type="match status" value="1"/>
</dbReference>
<dbReference type="SUPFAM" id="SSF82171">
    <property type="entry name" value="DPP6 N-terminal domain-like"/>
    <property type="match status" value="2"/>
</dbReference>
<feature type="compositionally biased region" description="Low complexity" evidence="2">
    <location>
        <begin position="41"/>
        <end position="67"/>
    </location>
</feature>
<evidence type="ECO:0000259" key="3">
    <source>
        <dbReference type="Pfam" id="PF24883"/>
    </source>
</evidence>
<comment type="caution">
    <text evidence="4">The sequence shown here is derived from an EMBL/GenBank/DDBJ whole genome shotgun (WGS) entry which is preliminary data.</text>
</comment>
<organism evidence="4 5">
    <name type="scientific">Steccherinum ochraceum</name>
    <dbReference type="NCBI Taxonomy" id="92696"/>
    <lineage>
        <taxon>Eukaryota</taxon>
        <taxon>Fungi</taxon>
        <taxon>Dikarya</taxon>
        <taxon>Basidiomycota</taxon>
        <taxon>Agaricomycotina</taxon>
        <taxon>Agaricomycetes</taxon>
        <taxon>Polyporales</taxon>
        <taxon>Steccherinaceae</taxon>
        <taxon>Steccherinum</taxon>
    </lineage>
</organism>
<feature type="region of interest" description="Disordered" evidence="2">
    <location>
        <begin position="1"/>
        <end position="118"/>
    </location>
</feature>
<evidence type="ECO:0000313" key="5">
    <source>
        <dbReference type="Proteomes" id="UP000292702"/>
    </source>
</evidence>
<keyword evidence="1" id="KW-0677">Repeat</keyword>
<evidence type="ECO:0000313" key="4">
    <source>
        <dbReference type="EMBL" id="TCD61634.1"/>
    </source>
</evidence>
<dbReference type="Proteomes" id="UP000292702">
    <property type="component" value="Unassembled WGS sequence"/>
</dbReference>
<dbReference type="EMBL" id="RWJN01000444">
    <property type="protein sequence ID" value="TCD61634.1"/>
    <property type="molecule type" value="Genomic_DNA"/>
</dbReference>
<feature type="domain" description="Nephrocystin 3-like N-terminal" evidence="3">
    <location>
        <begin position="339"/>
        <end position="498"/>
    </location>
</feature>
<sequence length="1654" mass="182762">MAQRRRNPTKRTWWKELSLFSGKQNRPSTPSELPPRPPTPSTSVYSTLPDQSVSSTPTSSGGTFGSSQIPNASSSRPVNNPDSTPLAPASPQASEPLLGVACPGSSLPTQSPESPNATWHRASNALIGFAKITGRAIDTALPLVAAGVDTFPIAKGVIGGLVAIVALAKTVHDNREKLDQTQQRLERLHGMVESSGPQIKEDWAEHGVRLAEVLRQVVDMKNEGRVTALLSSKHDQETILDCINDMNAIFRDFNFQIQLRVFDSMAKVEETVIVIEQGNVALPSVFSHTGVVHEGISTDSRMQLERLKHVADAAYGKGQQGGKRTSCLRDTRKKILGKLDSWLLDPKDFRVFWLNGMAGTGKSTIADSLYKAAEQHGAHVAAFFCSRDLDSTRDVFHIIPSLAYQLSVRFGAYRAALVASLKGESYPENFGLQDQIEKLILKPLSTVSVKSSHLIVLLADAMDECQSDGDLIRTFVDLLLSHAGDFCEARIKFFLTSRPAHEISQNFKLDELRRHQRLVLHDADFMDVQHDLDLYVRYQLRGVQMKDPSFTFSQTQVTMISKASVPLFIFAATVCAHISGRHANLKGRVNYAKRLTQVISQISTNKPNDGSRTMEALDGLYRMVLESAFKIMNEEAEEFDDADRQTQAEFVIASILTFFEPLGLAAMSTLFGSGYDCQKVQDLLYHLYSIIDVSEDDVQPVRALHASLYDYLTDPGRRPPFLISPSATHAVLAAISLERMLDIITHDNVCGLQVGEDQDGIKDFQSHIQDGRIRNALPALRYACQHWSQHLSASSCTPDSRLLEALERFTSTCLLRWIEMLVIFGLLGKAVPMISTARKWLSTFKIPQTASNATSLLSDLERMVFEFHDTIVMSPIQVYISAFPFIPQQCALYLDYHDIIDPSLQLLKVVSGIDNTWSPIQSTISVPDEICDGIMCMSPNSRTLALMTRRDGLVFWDSVGGGPLSVLEDGRLGKASLVFHSDHCLLAVSRSPRPFVWSVNMRLNQLKEVPLDLERAREVFVGEDVYSDAMYKFSRTASFSSDGSRLAGLVSGRGYLLTCVLKEGFEGEGEAVNDLAFVPEHCLQLTHLPPVSLHDFNQLCIRWSNDSSVIALRVEWKAYLCTLPCCDDHCQYNLSPIKSGVGSSHCAEIVWAEGDGYLACRSDSALTVYAISRAATGACQATEVWTKEFDTTLLSVAFSPDAQFMTTGHVAGIINFHAVKDSASLSTLRVSNRSVERVVYSPDGRRIICATLCKVLVLDADAFVRTQHSDDAPHRHIPLDGLCISLECSPNETTVSTAYYTSPEDPPWIGVWDAAQGHLFATIAIKDVLRGAYNTAVMYTHSGVELLVVVPDHAYWYNLDVCRHAHASLKLEPRLTLPPFTGMEFVPRGQGSAVSPNNGFVFLLQRPRQSRSDSDEGSRTGAIFDTKSGKLVWSRDSFAVLKDHSRSLHPVWSPSGNMIACGFDGTDIINLWSFPELPGSNINPRSVGLPSRENRYLRGLDFNLSGKELLAILVDRSGIFICSWDVESGEVLRKVNLNSLRSSRVEVLTPHSGGMLVPTTRGTFKAEDLLAMGDSSPLPSPHNSLYSRYRVEVNSNEEGWAQDFRGRKVFRLPQSCRGLPCRFTSYGNLLAAAPEDSNGRMLIMRILTPQAQAT</sequence>
<dbReference type="CDD" id="cd21037">
    <property type="entry name" value="MLKL_NTD"/>
    <property type="match status" value="1"/>
</dbReference>
<evidence type="ECO:0000256" key="2">
    <source>
        <dbReference type="SAM" id="MobiDB-lite"/>
    </source>
</evidence>